<proteinExistence type="predicted"/>
<feature type="transmembrane region" description="Helical" evidence="1">
    <location>
        <begin position="157"/>
        <end position="184"/>
    </location>
</feature>
<gene>
    <name evidence="3" type="ORF">EUX98_g6211</name>
</gene>
<accession>A0A4S4MPP4</accession>
<name>A0A4S4MPP4_9APHY</name>
<dbReference type="OrthoDB" id="2637653at2759"/>
<keyword evidence="1" id="KW-1133">Transmembrane helix</keyword>
<dbReference type="AlphaFoldDB" id="A0A4S4MPP4"/>
<keyword evidence="1" id="KW-0812">Transmembrane</keyword>
<evidence type="ECO:0000256" key="1">
    <source>
        <dbReference type="SAM" id="Phobius"/>
    </source>
</evidence>
<feature type="transmembrane region" description="Helical" evidence="1">
    <location>
        <begin position="122"/>
        <end position="145"/>
    </location>
</feature>
<dbReference type="EMBL" id="SGPM01000211">
    <property type="protein sequence ID" value="THH27982.1"/>
    <property type="molecule type" value="Genomic_DNA"/>
</dbReference>
<dbReference type="InterPro" id="IPR045340">
    <property type="entry name" value="DUF6533"/>
</dbReference>
<organism evidence="3 4">
    <name type="scientific">Antrodiella citrinella</name>
    <dbReference type="NCBI Taxonomy" id="2447956"/>
    <lineage>
        <taxon>Eukaryota</taxon>
        <taxon>Fungi</taxon>
        <taxon>Dikarya</taxon>
        <taxon>Basidiomycota</taxon>
        <taxon>Agaricomycotina</taxon>
        <taxon>Agaricomycetes</taxon>
        <taxon>Polyporales</taxon>
        <taxon>Steccherinaceae</taxon>
        <taxon>Antrodiella</taxon>
    </lineage>
</organism>
<keyword evidence="1" id="KW-0472">Membrane</keyword>
<feature type="transmembrane region" description="Helical" evidence="1">
    <location>
        <begin position="205"/>
        <end position="228"/>
    </location>
</feature>
<sequence length="258" mass="28864">MIFENGGVTASVASEAQILRYCNVAAVAFLVYDLLIHFGDEVELIWKSRNTWVKWIYIYLRYYGAVIIGILVLQGNTTIRFTPQSCLNWFIAESVISNSIILVTETMLLIRVWAIYGKNKMILYILCAASTAEAITVLVTTIKAFQTAKVSLDLGCILVYVPPILSAAWAASLGFQTIIFGLTIGRWLTHLIITKQLGRRSVMYVLVRDGGWAYGVMFVVFLVNLLTFRLSTSPLASVVFRWAMAMASFTVRLPHITS</sequence>
<protein>
    <recommendedName>
        <fullName evidence="2">DUF6533 domain-containing protein</fullName>
    </recommendedName>
</protein>
<comment type="caution">
    <text evidence="3">The sequence shown here is derived from an EMBL/GenBank/DDBJ whole genome shotgun (WGS) entry which is preliminary data.</text>
</comment>
<dbReference type="Proteomes" id="UP000308730">
    <property type="component" value="Unassembled WGS sequence"/>
</dbReference>
<evidence type="ECO:0000313" key="3">
    <source>
        <dbReference type="EMBL" id="THH27982.1"/>
    </source>
</evidence>
<evidence type="ECO:0000313" key="4">
    <source>
        <dbReference type="Proteomes" id="UP000308730"/>
    </source>
</evidence>
<feature type="domain" description="DUF6533" evidence="2">
    <location>
        <begin position="21"/>
        <end position="64"/>
    </location>
</feature>
<dbReference type="Pfam" id="PF20151">
    <property type="entry name" value="DUF6533"/>
    <property type="match status" value="1"/>
</dbReference>
<evidence type="ECO:0000259" key="2">
    <source>
        <dbReference type="Pfam" id="PF20151"/>
    </source>
</evidence>
<feature type="transmembrane region" description="Helical" evidence="1">
    <location>
        <begin position="87"/>
        <end position="110"/>
    </location>
</feature>
<feature type="transmembrane region" description="Helical" evidence="1">
    <location>
        <begin position="56"/>
        <end position="75"/>
    </location>
</feature>
<reference evidence="3 4" key="1">
    <citation type="submission" date="2019-02" db="EMBL/GenBank/DDBJ databases">
        <title>Genome sequencing of the rare red list fungi Antrodiella citrinella (Flaviporus citrinellus).</title>
        <authorList>
            <person name="Buettner E."/>
            <person name="Kellner H."/>
        </authorList>
    </citation>
    <scope>NUCLEOTIDE SEQUENCE [LARGE SCALE GENOMIC DNA]</scope>
    <source>
        <strain evidence="3 4">DSM 108506</strain>
    </source>
</reference>
<keyword evidence="4" id="KW-1185">Reference proteome</keyword>